<evidence type="ECO:0000313" key="3">
    <source>
        <dbReference type="Proteomes" id="UP001295444"/>
    </source>
</evidence>
<gene>
    <name evidence="2" type="ORF">PECUL_23A053423</name>
</gene>
<evidence type="ECO:0000256" key="1">
    <source>
        <dbReference type="SAM" id="MobiDB-lite"/>
    </source>
</evidence>
<sequence>MTSFSARKAIHCQNHGNLTINKPSQPGELTYTFFPLVRCRQMFNYCFINLLQTPHQKPTHVLPKFTKAWEDELSMALTREKDKQLSLKYSTLLYATHEGSYERISRWHLTPSQIQHFFANASKKCWRCDQAGGNLGLIWWTCPLIQTYWDRMGSYIHIITNTLLPKNTQNTCIPISAQLYTHSHTSLDQSPPHGGKLAYPPPLKETTYSPNQRLDPEGRASKVDGRTHMLIHAKICSLSIWTPWIELLMHNLFLLPPSTVSHPSSFFSPNTPTRLDRQDTTSPETLRFPENWRRACQLTTPTP</sequence>
<reference evidence="2" key="1">
    <citation type="submission" date="2022-03" db="EMBL/GenBank/DDBJ databases">
        <authorList>
            <person name="Alioto T."/>
            <person name="Alioto T."/>
            <person name="Gomez Garrido J."/>
        </authorList>
    </citation>
    <scope>NUCLEOTIDE SEQUENCE</scope>
</reference>
<dbReference type="EMBL" id="OW240916">
    <property type="protein sequence ID" value="CAH2297171.1"/>
    <property type="molecule type" value="Genomic_DNA"/>
</dbReference>
<feature type="region of interest" description="Disordered" evidence="1">
    <location>
        <begin position="184"/>
        <end position="221"/>
    </location>
</feature>
<dbReference type="AlphaFoldDB" id="A0AAD1SF76"/>
<dbReference type="Proteomes" id="UP001295444">
    <property type="component" value="Chromosome 05"/>
</dbReference>
<organism evidence="2 3">
    <name type="scientific">Pelobates cultripes</name>
    <name type="common">Western spadefoot toad</name>
    <dbReference type="NCBI Taxonomy" id="61616"/>
    <lineage>
        <taxon>Eukaryota</taxon>
        <taxon>Metazoa</taxon>
        <taxon>Chordata</taxon>
        <taxon>Craniata</taxon>
        <taxon>Vertebrata</taxon>
        <taxon>Euteleostomi</taxon>
        <taxon>Amphibia</taxon>
        <taxon>Batrachia</taxon>
        <taxon>Anura</taxon>
        <taxon>Pelobatoidea</taxon>
        <taxon>Pelobatidae</taxon>
        <taxon>Pelobates</taxon>
    </lineage>
</organism>
<name>A0AAD1SF76_PELCU</name>
<keyword evidence="3" id="KW-1185">Reference proteome</keyword>
<proteinExistence type="predicted"/>
<evidence type="ECO:0000313" key="2">
    <source>
        <dbReference type="EMBL" id="CAH2297171.1"/>
    </source>
</evidence>
<accession>A0AAD1SF76</accession>
<protein>
    <submittedName>
        <fullName evidence="2">Uncharacterized protein</fullName>
    </submittedName>
</protein>